<dbReference type="AlphaFoldDB" id="A0A7T8KK46"/>
<feature type="region of interest" description="Disordered" evidence="1">
    <location>
        <begin position="56"/>
        <end position="77"/>
    </location>
</feature>
<reference evidence="3" key="1">
    <citation type="submission" date="2021-01" db="EMBL/GenBank/DDBJ databases">
        <title>Caligus Genome Assembly.</title>
        <authorList>
            <person name="Gallardo-Escarate C."/>
        </authorList>
    </citation>
    <scope>NUCLEOTIDE SEQUENCE [LARGE SCALE GENOMIC DNA]</scope>
</reference>
<sequence>MYFNNFHISSFGLHYSFEPPHGGGNTGRNLFLRQRFSRSRPPTTVRMTGFILKKGRHPRAAEDSLQKAKATLSHGLS</sequence>
<accession>A0A7T8KK46</accession>
<evidence type="ECO:0000313" key="2">
    <source>
        <dbReference type="EMBL" id="QQP57311.1"/>
    </source>
</evidence>
<keyword evidence="3" id="KW-1185">Reference proteome</keyword>
<dbReference type="EMBL" id="CP045891">
    <property type="protein sequence ID" value="QQP57311.1"/>
    <property type="molecule type" value="Genomic_DNA"/>
</dbReference>
<name>A0A7T8KK46_CALRO</name>
<dbReference type="Proteomes" id="UP000595437">
    <property type="component" value="Chromosome 2"/>
</dbReference>
<proteinExistence type="predicted"/>
<evidence type="ECO:0000313" key="3">
    <source>
        <dbReference type="Proteomes" id="UP000595437"/>
    </source>
</evidence>
<evidence type="ECO:0000256" key="1">
    <source>
        <dbReference type="SAM" id="MobiDB-lite"/>
    </source>
</evidence>
<organism evidence="2 3">
    <name type="scientific">Caligus rogercresseyi</name>
    <name type="common">Sea louse</name>
    <dbReference type="NCBI Taxonomy" id="217165"/>
    <lineage>
        <taxon>Eukaryota</taxon>
        <taxon>Metazoa</taxon>
        <taxon>Ecdysozoa</taxon>
        <taxon>Arthropoda</taxon>
        <taxon>Crustacea</taxon>
        <taxon>Multicrustacea</taxon>
        <taxon>Hexanauplia</taxon>
        <taxon>Copepoda</taxon>
        <taxon>Siphonostomatoida</taxon>
        <taxon>Caligidae</taxon>
        <taxon>Caligus</taxon>
    </lineage>
</organism>
<gene>
    <name evidence="2" type="ORF">FKW44_002244</name>
</gene>
<protein>
    <submittedName>
        <fullName evidence="2">Uncharacterized protein</fullName>
    </submittedName>
</protein>